<evidence type="ECO:0000259" key="12">
    <source>
        <dbReference type="PROSITE" id="PS50055"/>
    </source>
</evidence>
<dbReference type="Proteomes" id="UP001460270">
    <property type="component" value="Unassembled WGS sequence"/>
</dbReference>
<feature type="region of interest" description="Disordered" evidence="9">
    <location>
        <begin position="33"/>
        <end position="58"/>
    </location>
</feature>
<dbReference type="InterPro" id="IPR029021">
    <property type="entry name" value="Prot-tyrosine_phosphatase-like"/>
</dbReference>
<feature type="signal peptide" evidence="11">
    <location>
        <begin position="1"/>
        <end position="28"/>
    </location>
</feature>
<keyword evidence="3 11" id="KW-0732">Signal</keyword>
<evidence type="ECO:0000256" key="7">
    <source>
        <dbReference type="ARBA" id="ARBA00023136"/>
    </source>
</evidence>
<protein>
    <recommendedName>
        <fullName evidence="17">Protein-tyrosine-phosphatase</fullName>
    </recommendedName>
</protein>
<dbReference type="Gene3D" id="2.60.40.10">
    <property type="entry name" value="Immunoglobulins"/>
    <property type="match status" value="3"/>
</dbReference>
<comment type="caution">
    <text evidence="15">The sequence shown here is derived from an EMBL/GenBank/DDBJ whole genome shotgun (WGS) entry which is preliminary data.</text>
</comment>
<dbReference type="InterPro" id="IPR000387">
    <property type="entry name" value="Tyr_Pase_dom"/>
</dbReference>
<evidence type="ECO:0008006" key="17">
    <source>
        <dbReference type="Google" id="ProtNLM"/>
    </source>
</evidence>
<dbReference type="SUPFAM" id="SSF49265">
    <property type="entry name" value="Fibronectin type III"/>
    <property type="match status" value="2"/>
</dbReference>
<dbReference type="SMART" id="SM00194">
    <property type="entry name" value="PTPc"/>
    <property type="match status" value="1"/>
</dbReference>
<dbReference type="CDD" id="cd00063">
    <property type="entry name" value="FN3"/>
    <property type="match status" value="2"/>
</dbReference>
<dbReference type="PROSITE" id="PS50055">
    <property type="entry name" value="TYR_PHOSPHATASE_PTP"/>
    <property type="match status" value="1"/>
</dbReference>
<dbReference type="InterPro" id="IPR013783">
    <property type="entry name" value="Ig-like_fold"/>
</dbReference>
<keyword evidence="2 10" id="KW-0812">Transmembrane</keyword>
<dbReference type="PROSITE" id="PS50056">
    <property type="entry name" value="TYR_PHOSPHATASE_2"/>
    <property type="match status" value="1"/>
</dbReference>
<feature type="domain" description="Tyrosine specific protein phosphatases" evidence="13">
    <location>
        <begin position="693"/>
        <end position="766"/>
    </location>
</feature>
<evidence type="ECO:0000313" key="16">
    <source>
        <dbReference type="Proteomes" id="UP001460270"/>
    </source>
</evidence>
<keyword evidence="6 10" id="KW-1133">Transmembrane helix</keyword>
<evidence type="ECO:0000256" key="8">
    <source>
        <dbReference type="ARBA" id="ARBA00023180"/>
    </source>
</evidence>
<keyword evidence="4" id="KW-0378">Hydrolase</keyword>
<dbReference type="Pfam" id="PF00041">
    <property type="entry name" value="fn3"/>
    <property type="match status" value="1"/>
</dbReference>
<dbReference type="InterPro" id="IPR003595">
    <property type="entry name" value="Tyr_Pase_cat"/>
</dbReference>
<dbReference type="InterPro" id="IPR050713">
    <property type="entry name" value="RTP_Phos/Ushers"/>
</dbReference>
<evidence type="ECO:0000256" key="9">
    <source>
        <dbReference type="SAM" id="MobiDB-lite"/>
    </source>
</evidence>
<evidence type="ECO:0000259" key="13">
    <source>
        <dbReference type="PROSITE" id="PS50056"/>
    </source>
</evidence>
<keyword evidence="5" id="KW-0904">Protein phosphatase</keyword>
<dbReference type="GO" id="GO:0043235">
    <property type="term" value="C:receptor complex"/>
    <property type="evidence" value="ECO:0007669"/>
    <property type="project" value="TreeGrafter"/>
</dbReference>
<dbReference type="PROSITE" id="PS50853">
    <property type="entry name" value="FN3"/>
    <property type="match status" value="2"/>
</dbReference>
<dbReference type="EMBL" id="JBBPFD010000007">
    <property type="protein sequence ID" value="KAK7919685.1"/>
    <property type="molecule type" value="Genomic_DNA"/>
</dbReference>
<evidence type="ECO:0000256" key="11">
    <source>
        <dbReference type="SAM" id="SignalP"/>
    </source>
</evidence>
<keyword evidence="7 10" id="KW-0472">Membrane</keyword>
<feature type="domain" description="Tyrosine-protein phosphatase" evidence="12">
    <location>
        <begin position="527"/>
        <end position="775"/>
    </location>
</feature>
<evidence type="ECO:0000256" key="6">
    <source>
        <dbReference type="ARBA" id="ARBA00022989"/>
    </source>
</evidence>
<name>A0AAW0P965_9GOBI</name>
<evidence type="ECO:0000256" key="3">
    <source>
        <dbReference type="ARBA" id="ARBA00022729"/>
    </source>
</evidence>
<accession>A0AAW0P965</accession>
<comment type="subcellular location">
    <subcellularLocation>
        <location evidence="1">Membrane</location>
        <topology evidence="1">Single-pass membrane protein</topology>
    </subcellularLocation>
</comment>
<dbReference type="InterPro" id="IPR036116">
    <property type="entry name" value="FN3_sf"/>
</dbReference>
<evidence type="ECO:0000259" key="14">
    <source>
        <dbReference type="PROSITE" id="PS50853"/>
    </source>
</evidence>
<dbReference type="PANTHER" id="PTHR46957">
    <property type="entry name" value="CYTOKINE RECEPTOR"/>
    <property type="match status" value="1"/>
</dbReference>
<organism evidence="15 16">
    <name type="scientific">Mugilogobius chulae</name>
    <name type="common">yellowstripe goby</name>
    <dbReference type="NCBI Taxonomy" id="88201"/>
    <lineage>
        <taxon>Eukaryota</taxon>
        <taxon>Metazoa</taxon>
        <taxon>Chordata</taxon>
        <taxon>Craniata</taxon>
        <taxon>Vertebrata</taxon>
        <taxon>Euteleostomi</taxon>
        <taxon>Actinopterygii</taxon>
        <taxon>Neopterygii</taxon>
        <taxon>Teleostei</taxon>
        <taxon>Neoteleostei</taxon>
        <taxon>Acanthomorphata</taxon>
        <taxon>Gobiaria</taxon>
        <taxon>Gobiiformes</taxon>
        <taxon>Gobioidei</taxon>
        <taxon>Gobiidae</taxon>
        <taxon>Gobionellinae</taxon>
        <taxon>Mugilogobius</taxon>
    </lineage>
</organism>
<dbReference type="AlphaFoldDB" id="A0AAW0P965"/>
<keyword evidence="8" id="KW-0325">Glycoprotein</keyword>
<dbReference type="PANTHER" id="PTHR46957:SF10">
    <property type="entry name" value="PROTEIN TYROSINE PHOSPHATASE, RECEPTOR TYPE, H"/>
    <property type="match status" value="1"/>
</dbReference>
<feature type="chain" id="PRO_5043441061" description="Protein-tyrosine-phosphatase" evidence="11">
    <location>
        <begin position="29"/>
        <end position="807"/>
    </location>
</feature>
<dbReference type="FunFam" id="3.90.190.10:FF:000185">
    <property type="entry name" value="Predicted protein"/>
    <property type="match status" value="1"/>
</dbReference>
<dbReference type="InterPro" id="IPR003961">
    <property type="entry name" value="FN3_dom"/>
</dbReference>
<evidence type="ECO:0000256" key="4">
    <source>
        <dbReference type="ARBA" id="ARBA00022801"/>
    </source>
</evidence>
<feature type="domain" description="Fibronectin type-III" evidence="14">
    <location>
        <begin position="270"/>
        <end position="355"/>
    </location>
</feature>
<evidence type="ECO:0000256" key="5">
    <source>
        <dbReference type="ARBA" id="ARBA00022912"/>
    </source>
</evidence>
<evidence type="ECO:0000256" key="10">
    <source>
        <dbReference type="SAM" id="Phobius"/>
    </source>
</evidence>
<dbReference type="PROSITE" id="PS00383">
    <property type="entry name" value="TYR_PHOSPHATASE_1"/>
    <property type="match status" value="1"/>
</dbReference>
<dbReference type="PRINTS" id="PR00700">
    <property type="entry name" value="PRTYPHPHTASE"/>
</dbReference>
<dbReference type="CDD" id="cd12087">
    <property type="entry name" value="TM_EGFR-like"/>
    <property type="match status" value="1"/>
</dbReference>
<feature type="domain" description="Fibronectin type-III" evidence="14">
    <location>
        <begin position="182"/>
        <end position="269"/>
    </location>
</feature>
<keyword evidence="16" id="KW-1185">Reference proteome</keyword>
<dbReference type="GO" id="GO:0016020">
    <property type="term" value="C:membrane"/>
    <property type="evidence" value="ECO:0007669"/>
    <property type="project" value="UniProtKB-SubCell"/>
</dbReference>
<dbReference type="SUPFAM" id="SSF52799">
    <property type="entry name" value="(Phosphotyrosine protein) phosphatases II"/>
    <property type="match status" value="1"/>
</dbReference>
<gene>
    <name evidence="15" type="ORF">WMY93_010969</name>
</gene>
<dbReference type="SMART" id="SM00060">
    <property type="entry name" value="FN3"/>
    <property type="match status" value="4"/>
</dbReference>
<evidence type="ECO:0000256" key="2">
    <source>
        <dbReference type="ARBA" id="ARBA00022692"/>
    </source>
</evidence>
<feature type="transmembrane region" description="Helical" evidence="10">
    <location>
        <begin position="503"/>
        <end position="526"/>
    </location>
</feature>
<dbReference type="Gene3D" id="3.90.190.10">
    <property type="entry name" value="Protein tyrosine phosphatase superfamily"/>
    <property type="match status" value="1"/>
</dbReference>
<dbReference type="GO" id="GO:0004725">
    <property type="term" value="F:protein tyrosine phosphatase activity"/>
    <property type="evidence" value="ECO:0007669"/>
    <property type="project" value="InterPro"/>
</dbReference>
<dbReference type="InterPro" id="IPR000242">
    <property type="entry name" value="PTP_cat"/>
</dbReference>
<dbReference type="InterPro" id="IPR016130">
    <property type="entry name" value="Tyr_Pase_AS"/>
</dbReference>
<evidence type="ECO:0000256" key="1">
    <source>
        <dbReference type="ARBA" id="ARBA00004167"/>
    </source>
</evidence>
<dbReference type="SMART" id="SM00404">
    <property type="entry name" value="PTPc_motif"/>
    <property type="match status" value="1"/>
</dbReference>
<proteinExistence type="predicted"/>
<dbReference type="Pfam" id="PF00102">
    <property type="entry name" value="Y_phosphatase"/>
    <property type="match status" value="1"/>
</dbReference>
<reference evidence="16" key="1">
    <citation type="submission" date="2024-04" db="EMBL/GenBank/DDBJ databases">
        <title>Salinicola lusitanus LLJ914,a marine bacterium isolated from the Okinawa Trough.</title>
        <authorList>
            <person name="Li J."/>
        </authorList>
    </citation>
    <scope>NUCLEOTIDE SEQUENCE [LARGE SCALE GENOMIC DNA]</scope>
</reference>
<evidence type="ECO:0000313" key="15">
    <source>
        <dbReference type="EMBL" id="KAK7919685.1"/>
    </source>
</evidence>
<sequence length="807" mass="91139">MDFFTFRFTSYGLLLVFCTCLFWRATDSSTMNMTQSTSVTPSPSMTTSSSMTTSPSMTTQMTAQPTTAISLIYTQNDLIPAQKYRMILYSRKGSLKQGLRLKQAQKTTTENITLQWNKEDSKISYILMVNDEKEENITLQELESLVQCTVTNLQNTTIYNFTLITVFENITGTGVSIRAATVPRDATGFKAKGQTETSITLQWDKVDDIQDYVLNYEAENVTVPATSEAVVLYNVTNLKSGTRYTFTLYTDFYGLKSNGTSHPAPTVPPQVSSVEVTERNLTTITLQWTSVSKDWEYNVEFDGSVQSPTAQTGDLVIHTVKTLKPGTVYLFSIRTKFSTLLSKPFEKETATVIDCTAIHWSVTETSIRGEVDGAFTSAIAYYGSQPHHNSGFNNSIQFTGLYPGANYTINLMYKDLEQGNCDITMKLGCGYSIYIEWDSPYGVWDSVEIKVSNQEHEVLSRYNYAIIHNFQPAKKYQVSISSKSGSQRSSLFVFTCATDARGVIAGAFFGVLLFVILIGVVVFVMLRRPDIISQQKKSLSRGSKTSVKKAKRIPLERFPGLFNELSADENKGFSLEYEGYNSSREFIATQGPLPSTVSDFWRMIWEQKVRGIVMVTNCTEGGRIKCEQYWPDRNSCICGDLEVFTTSEQKEPDWTLREFKLKHRRTSEERTVRHFHFTAWPDHGVPQGTQVLIQFRALLRRHLETEAAGTPTVVHCSAGVGRTGTIIALDVLLQQMQKEKAVDINGFVYKMRLNRPHMVQTESQYVFLHQCILDSLLLNKKPEENIYENELIYANATALREFDMNNA</sequence>